<evidence type="ECO:0000313" key="1">
    <source>
        <dbReference type="EMBL" id="AKF09037.1"/>
    </source>
</evidence>
<keyword evidence="2" id="KW-1185">Reference proteome</keyword>
<proteinExistence type="predicted"/>
<evidence type="ECO:0000313" key="2">
    <source>
        <dbReference type="Proteomes" id="UP000034883"/>
    </source>
</evidence>
<organism evidence="1 2">
    <name type="scientific">Sandaracinus amylolyticus</name>
    <dbReference type="NCBI Taxonomy" id="927083"/>
    <lineage>
        <taxon>Bacteria</taxon>
        <taxon>Pseudomonadati</taxon>
        <taxon>Myxococcota</taxon>
        <taxon>Polyangia</taxon>
        <taxon>Polyangiales</taxon>
        <taxon>Sandaracinaceae</taxon>
        <taxon>Sandaracinus</taxon>
    </lineage>
</organism>
<gene>
    <name evidence="1" type="ORF">DB32_006186</name>
</gene>
<dbReference type="KEGG" id="samy:DB32_006186"/>
<protein>
    <submittedName>
        <fullName evidence="1">Uncharacterized protein</fullName>
    </submittedName>
</protein>
<accession>A0A0F6W6W7</accession>
<sequence>MLLAGCFETERVQGVALGRDAAVRPLTVESRGGPWHDCSEARERGAAGDACDFDGACAAETVEVRWMDGVVCLGARLVRTRESSPSHLEWIHPCPSSIDVEGACVTAPDAQCEAGGPGRRVTACAVTAAPDDGVPPTPWQLRDEASCELLRASHAEPGDRCEGEHVCRGRWAISDDAYWTTIAWCDAGDLRVVVPLTLQ</sequence>
<dbReference type="EMBL" id="CP011125">
    <property type="protein sequence ID" value="AKF09037.1"/>
    <property type="molecule type" value="Genomic_DNA"/>
</dbReference>
<dbReference type="AlphaFoldDB" id="A0A0F6W6W7"/>
<dbReference type="STRING" id="927083.DB32_006186"/>
<name>A0A0F6W6W7_9BACT</name>
<reference evidence="1 2" key="1">
    <citation type="submission" date="2015-03" db="EMBL/GenBank/DDBJ databases">
        <title>Genome assembly of Sandaracinus amylolyticus DSM 53668.</title>
        <authorList>
            <person name="Sharma G."/>
            <person name="Subramanian S."/>
        </authorList>
    </citation>
    <scope>NUCLEOTIDE SEQUENCE [LARGE SCALE GENOMIC DNA]</scope>
    <source>
        <strain evidence="1 2">DSM 53668</strain>
    </source>
</reference>
<dbReference type="Proteomes" id="UP000034883">
    <property type="component" value="Chromosome"/>
</dbReference>